<proteinExistence type="predicted"/>
<protein>
    <submittedName>
        <fullName evidence="1">Uncharacterized protein</fullName>
    </submittedName>
</protein>
<comment type="caution">
    <text evidence="1">The sequence shown here is derived from an EMBL/GenBank/DDBJ whole genome shotgun (WGS) entry which is preliminary data.</text>
</comment>
<dbReference type="Proteomes" id="UP000660675">
    <property type="component" value="Unassembled WGS sequence"/>
</dbReference>
<keyword evidence="2" id="KW-1185">Reference proteome</keyword>
<gene>
    <name evidence="1" type="ORF">GCM10015535_68160</name>
</gene>
<reference evidence="2" key="1">
    <citation type="journal article" date="2019" name="Int. J. Syst. Evol. Microbiol.">
        <title>The Global Catalogue of Microorganisms (GCM) 10K type strain sequencing project: providing services to taxonomists for standard genome sequencing and annotation.</title>
        <authorList>
            <consortium name="The Broad Institute Genomics Platform"/>
            <consortium name="The Broad Institute Genome Sequencing Center for Infectious Disease"/>
            <person name="Wu L."/>
            <person name="Ma J."/>
        </authorList>
    </citation>
    <scope>NUCLEOTIDE SEQUENCE [LARGE SCALE GENOMIC DNA]</scope>
    <source>
        <strain evidence="2">JCM 4376</strain>
    </source>
</reference>
<evidence type="ECO:0000313" key="2">
    <source>
        <dbReference type="Proteomes" id="UP000660675"/>
    </source>
</evidence>
<sequence length="68" mass="7387">MRGFADTAVTCPELTCRLELFVSVHLPHKVQVRGSWATVSGAACETRARRDCPEPEIPAPPGLEAQLL</sequence>
<accession>A0ABQ2W9V8</accession>
<evidence type="ECO:0000313" key="1">
    <source>
        <dbReference type="EMBL" id="GGV97203.1"/>
    </source>
</evidence>
<name>A0ABQ2W9V8_9ACTN</name>
<dbReference type="EMBL" id="BMTF01000047">
    <property type="protein sequence ID" value="GGV97203.1"/>
    <property type="molecule type" value="Genomic_DNA"/>
</dbReference>
<organism evidence="1 2">
    <name type="scientific">Streptomyces gelaticus</name>
    <dbReference type="NCBI Taxonomy" id="285446"/>
    <lineage>
        <taxon>Bacteria</taxon>
        <taxon>Bacillati</taxon>
        <taxon>Actinomycetota</taxon>
        <taxon>Actinomycetes</taxon>
        <taxon>Kitasatosporales</taxon>
        <taxon>Streptomycetaceae</taxon>
        <taxon>Streptomyces</taxon>
    </lineage>
</organism>